<accession>A0A975U3H8</accession>
<evidence type="ECO:0000313" key="1">
    <source>
        <dbReference type="EMBL" id="QXM25685.1"/>
    </source>
</evidence>
<gene>
    <name evidence="1" type="ORF">KO353_05625</name>
</gene>
<evidence type="ECO:0000313" key="2">
    <source>
        <dbReference type="Proteomes" id="UP000694001"/>
    </source>
</evidence>
<proteinExistence type="predicted"/>
<dbReference type="RefSeq" id="WP_218286741.1">
    <property type="nucleotide sequence ID" value="NZ_CP076448.1"/>
</dbReference>
<reference evidence="1" key="1">
    <citation type="submission" date="2021-06" db="EMBL/GenBank/DDBJ databases">
        <title>Elioraea tepida, sp. nov., a moderately thermophilic aerobic anoxygenic phototrophic bacterium isolated from an alkaline siliceous hot spring mat community in Yellowstone National Park, WY, USA.</title>
        <authorList>
            <person name="Saini M.K."/>
            <person name="Yoshida S."/>
            <person name="Sebastian A."/>
            <person name="Hirose S."/>
            <person name="Hara E."/>
            <person name="Tamaki H."/>
            <person name="Soulier N.T."/>
            <person name="Albert I."/>
            <person name="Hanada S."/>
            <person name="Bryant D.A."/>
            <person name="Tank M."/>
        </authorList>
    </citation>
    <scope>NUCLEOTIDE SEQUENCE</scope>
    <source>
        <strain evidence="1">MS-P2</strain>
    </source>
</reference>
<keyword evidence="2" id="KW-1185">Reference proteome</keyword>
<dbReference type="KEGG" id="elio:KO353_05625"/>
<dbReference type="AlphaFoldDB" id="A0A975U3H8"/>
<organism evidence="1 2">
    <name type="scientific">Elioraea tepida</name>
    <dbReference type="NCBI Taxonomy" id="2843330"/>
    <lineage>
        <taxon>Bacteria</taxon>
        <taxon>Pseudomonadati</taxon>
        <taxon>Pseudomonadota</taxon>
        <taxon>Alphaproteobacteria</taxon>
        <taxon>Acetobacterales</taxon>
        <taxon>Elioraeaceae</taxon>
        <taxon>Elioraea</taxon>
    </lineage>
</organism>
<protein>
    <submittedName>
        <fullName evidence="1">Uncharacterized protein</fullName>
    </submittedName>
</protein>
<dbReference type="EMBL" id="CP076448">
    <property type="protein sequence ID" value="QXM25685.1"/>
    <property type="molecule type" value="Genomic_DNA"/>
</dbReference>
<dbReference type="Proteomes" id="UP000694001">
    <property type="component" value="Chromosome"/>
</dbReference>
<sequence>MPTIRTSEEGRRLAEARWRKHREREAEAWADDALSLAILTEAQEDRLIGDLLRQGAESALAEVAPSIVVAAAELGLCRATAERLADLAMLLTAVAIERAGGPEVALPTPEAWRATVAWDAIFSPSGESLVVGEIARESQAETAEPTGRD</sequence>
<name>A0A975U3H8_9PROT</name>